<sequence>MKTQQNTVLKYLFFTLFTSMLSLGMYAQSRATLDSIRAEATLLTYSNPQLAIKKGLQLYEMAKNDPSSQTAALITVANAYAILKNHEKVLTYAFRADSVAEKSNNYADRVRVLGFIGGEYQRLKLGNKALSYLDKAYEITVNHPLPDSIKFLQGNIVFVKGLIQKDNLGCEYALEYLKEAEVIFKNNTTNKAINSSIGIANNNIGDCNFELKEYAAAKENYEEAIFYGSKVNSTKIVAYSELGLSKILTVEGKNLEAIHTLQEALKSIEHINDISMNSEIYKALSDNYSIVEDTENFNKYTSLYLAEEAKLLSEEKKSLNTIVNDISLDNSEKSEAQKNKYNYFFIFSIIVLLLLLLYILKNILKKRKKIAQHKEKIDSSEKNDN</sequence>
<dbReference type="RefSeq" id="WP_139149369.1">
    <property type="nucleotide sequence ID" value="NZ_BMWO01000002.1"/>
</dbReference>
<proteinExistence type="predicted"/>
<dbReference type="Proteomes" id="UP000199321">
    <property type="component" value="Unassembled WGS sequence"/>
</dbReference>
<gene>
    <name evidence="2" type="ORF">SAMN05421855_102210</name>
</gene>
<protein>
    <recommendedName>
        <fullName evidence="4">Tetratricopeptide repeat-containing protein</fullName>
    </recommendedName>
</protein>
<dbReference type="AlphaFoldDB" id="A0A1G7EXV5"/>
<reference evidence="2 3" key="1">
    <citation type="submission" date="2016-10" db="EMBL/GenBank/DDBJ databases">
        <authorList>
            <person name="de Groot N.N."/>
        </authorList>
    </citation>
    <scope>NUCLEOTIDE SEQUENCE [LARGE SCALE GENOMIC DNA]</scope>
    <source>
        <strain evidence="2 3">DSM 16195</strain>
    </source>
</reference>
<name>A0A1G7EXV5_9FLAO</name>
<evidence type="ECO:0000256" key="1">
    <source>
        <dbReference type="SAM" id="Phobius"/>
    </source>
</evidence>
<evidence type="ECO:0000313" key="3">
    <source>
        <dbReference type="Proteomes" id="UP000199321"/>
    </source>
</evidence>
<keyword evidence="3" id="KW-1185">Reference proteome</keyword>
<accession>A0A1G7EXV5</accession>
<keyword evidence="1" id="KW-1133">Transmembrane helix</keyword>
<feature type="transmembrane region" description="Helical" evidence="1">
    <location>
        <begin position="7"/>
        <end position="27"/>
    </location>
</feature>
<keyword evidence="1" id="KW-0812">Transmembrane</keyword>
<keyword evidence="1" id="KW-0472">Membrane</keyword>
<dbReference type="Gene3D" id="1.25.40.10">
    <property type="entry name" value="Tetratricopeptide repeat domain"/>
    <property type="match status" value="2"/>
</dbReference>
<dbReference type="SUPFAM" id="SSF48452">
    <property type="entry name" value="TPR-like"/>
    <property type="match status" value="2"/>
</dbReference>
<organism evidence="2 3">
    <name type="scientific">Ulvibacter litoralis</name>
    <dbReference type="NCBI Taxonomy" id="227084"/>
    <lineage>
        <taxon>Bacteria</taxon>
        <taxon>Pseudomonadati</taxon>
        <taxon>Bacteroidota</taxon>
        <taxon>Flavobacteriia</taxon>
        <taxon>Flavobacteriales</taxon>
        <taxon>Flavobacteriaceae</taxon>
        <taxon>Ulvibacter</taxon>
    </lineage>
</organism>
<evidence type="ECO:0008006" key="4">
    <source>
        <dbReference type="Google" id="ProtNLM"/>
    </source>
</evidence>
<dbReference type="OrthoDB" id="1235397at2"/>
<dbReference type="InterPro" id="IPR011990">
    <property type="entry name" value="TPR-like_helical_dom_sf"/>
</dbReference>
<dbReference type="STRING" id="227084.SAMN05421855_102210"/>
<dbReference type="EMBL" id="FNBA01000002">
    <property type="protein sequence ID" value="SDE68498.1"/>
    <property type="molecule type" value="Genomic_DNA"/>
</dbReference>
<feature type="transmembrane region" description="Helical" evidence="1">
    <location>
        <begin position="341"/>
        <end position="360"/>
    </location>
</feature>
<evidence type="ECO:0000313" key="2">
    <source>
        <dbReference type="EMBL" id="SDE68498.1"/>
    </source>
</evidence>